<accession>A0A2P8FXH7</accession>
<reference evidence="2 3" key="1">
    <citation type="submission" date="2018-03" db="EMBL/GenBank/DDBJ databases">
        <title>Genomic Encyclopedia of Archaeal and Bacterial Type Strains, Phase II (KMG-II): from individual species to whole genera.</title>
        <authorList>
            <person name="Goeker M."/>
        </authorList>
    </citation>
    <scope>NUCLEOTIDE SEQUENCE [LARGE SCALE GENOMIC DNA]</scope>
    <source>
        <strain evidence="2 3">DSM 18107</strain>
    </source>
</reference>
<comment type="caution">
    <text evidence="2">The sequence shown here is derived from an EMBL/GenBank/DDBJ whole genome shotgun (WGS) entry which is preliminary data.</text>
</comment>
<dbReference type="Proteomes" id="UP000240978">
    <property type="component" value="Unassembled WGS sequence"/>
</dbReference>
<dbReference type="AlphaFoldDB" id="A0A2P8FXH7"/>
<sequence length="176" mass="19718">MKTLFYAFAGISLVIAVISAFNLTYQLYSRAGVNYADIKGFEDINPNDDYNRVLAKFSQKIEKNNTDGEKDQNYYFLCSFLVTILTAGATLVSAIQAAKKENTTNPQRFAIILAVLVFCSTIVNFTSNHFNQLKTEAFKNVGDLKTRRTQFFAAYNKADANGKPGVIKEYETELDS</sequence>
<keyword evidence="1" id="KW-0812">Transmembrane</keyword>
<keyword evidence="1" id="KW-1133">Transmembrane helix</keyword>
<evidence type="ECO:0000313" key="2">
    <source>
        <dbReference type="EMBL" id="PSL26365.1"/>
    </source>
</evidence>
<dbReference type="RefSeq" id="WP_106604326.1">
    <property type="nucleotide sequence ID" value="NZ_PYGK01000011.1"/>
</dbReference>
<feature type="transmembrane region" description="Helical" evidence="1">
    <location>
        <begin position="109"/>
        <end position="127"/>
    </location>
</feature>
<evidence type="ECO:0000256" key="1">
    <source>
        <dbReference type="SAM" id="Phobius"/>
    </source>
</evidence>
<gene>
    <name evidence="2" type="ORF">CLV42_11176</name>
</gene>
<proteinExistence type="predicted"/>
<name>A0A2P8FXH7_9BACT</name>
<organism evidence="2 3">
    <name type="scientific">Chitinophaga ginsengisoli</name>
    <dbReference type="NCBI Taxonomy" id="363837"/>
    <lineage>
        <taxon>Bacteria</taxon>
        <taxon>Pseudomonadati</taxon>
        <taxon>Bacteroidota</taxon>
        <taxon>Chitinophagia</taxon>
        <taxon>Chitinophagales</taxon>
        <taxon>Chitinophagaceae</taxon>
        <taxon>Chitinophaga</taxon>
    </lineage>
</organism>
<evidence type="ECO:0000313" key="3">
    <source>
        <dbReference type="Proteomes" id="UP000240978"/>
    </source>
</evidence>
<dbReference type="EMBL" id="PYGK01000011">
    <property type="protein sequence ID" value="PSL26365.1"/>
    <property type="molecule type" value="Genomic_DNA"/>
</dbReference>
<feature type="transmembrane region" description="Helical" evidence="1">
    <location>
        <begin position="74"/>
        <end position="97"/>
    </location>
</feature>
<keyword evidence="1" id="KW-0472">Membrane</keyword>
<keyword evidence="3" id="KW-1185">Reference proteome</keyword>
<protein>
    <submittedName>
        <fullName evidence="2">Uncharacterized protein</fullName>
    </submittedName>
</protein>